<dbReference type="PANTHER" id="PTHR11804">
    <property type="entry name" value="PROTEASE M3 THIMET OLIGOPEPTIDASE-RELATED"/>
    <property type="match status" value="1"/>
</dbReference>
<comment type="cofactor">
    <cofactor evidence="13">
        <name>Zn(2+)</name>
        <dbReference type="ChEBI" id="CHEBI:29105"/>
    </cofactor>
    <text evidence="13">Binds 1 zinc ion.</text>
</comment>
<evidence type="ECO:0000256" key="9">
    <source>
        <dbReference type="ARBA" id="ARBA00022833"/>
    </source>
</evidence>
<dbReference type="SUPFAM" id="SSF55486">
    <property type="entry name" value="Metalloproteases ('zincins'), catalytic domain"/>
    <property type="match status" value="1"/>
</dbReference>
<evidence type="ECO:0000256" key="12">
    <source>
        <dbReference type="ARBA" id="ARBA00023128"/>
    </source>
</evidence>
<keyword evidence="8 13" id="KW-0378">Hydrolase</keyword>
<evidence type="ECO:0000256" key="8">
    <source>
        <dbReference type="ARBA" id="ARBA00022801"/>
    </source>
</evidence>
<feature type="domain" description="Peptidase M3A/M3B catalytic" evidence="14">
    <location>
        <begin position="302"/>
        <end position="776"/>
    </location>
</feature>
<evidence type="ECO:0000259" key="14">
    <source>
        <dbReference type="Pfam" id="PF01432"/>
    </source>
</evidence>
<evidence type="ECO:0000256" key="4">
    <source>
        <dbReference type="ARBA" id="ARBA00012441"/>
    </source>
</evidence>
<dbReference type="GO" id="GO:0005759">
    <property type="term" value="C:mitochondrial matrix"/>
    <property type="evidence" value="ECO:0007669"/>
    <property type="project" value="UniProtKB-SubCell"/>
</dbReference>
<comment type="similarity">
    <text evidence="3 13">Belongs to the peptidase M3 family.</text>
</comment>
<dbReference type="InterPro" id="IPR001567">
    <property type="entry name" value="Pept_M3A_M3B_dom"/>
</dbReference>
<name>A0A9P0VWT9_9ASCO</name>
<evidence type="ECO:0000256" key="11">
    <source>
        <dbReference type="ARBA" id="ARBA00023049"/>
    </source>
</evidence>
<dbReference type="Gene3D" id="1.10.1370.10">
    <property type="entry name" value="Neurolysin, domain 3"/>
    <property type="match status" value="1"/>
</dbReference>
<dbReference type="GO" id="GO:0006518">
    <property type="term" value="P:peptide metabolic process"/>
    <property type="evidence" value="ECO:0007669"/>
    <property type="project" value="TreeGrafter"/>
</dbReference>
<evidence type="ECO:0000256" key="5">
    <source>
        <dbReference type="ARBA" id="ARBA00018046"/>
    </source>
</evidence>
<dbReference type="OrthoDB" id="17530at2759"/>
<evidence type="ECO:0000313" key="16">
    <source>
        <dbReference type="Proteomes" id="UP000837801"/>
    </source>
</evidence>
<dbReference type="InterPro" id="IPR033851">
    <property type="entry name" value="M3A_MIP"/>
</dbReference>
<keyword evidence="6 13" id="KW-0645">Protease</keyword>
<dbReference type="Pfam" id="PF01432">
    <property type="entry name" value="Peptidase_M3"/>
    <property type="match status" value="1"/>
</dbReference>
<dbReference type="Gene3D" id="3.40.390.10">
    <property type="entry name" value="Collagenase (Catalytic Domain)"/>
    <property type="match status" value="1"/>
</dbReference>
<dbReference type="EMBL" id="CAKXYY010000004">
    <property type="protein sequence ID" value="CAH2351695.1"/>
    <property type="molecule type" value="Genomic_DNA"/>
</dbReference>
<gene>
    <name evidence="15" type="ORF">CLIB1423_04S03884</name>
</gene>
<evidence type="ECO:0000256" key="2">
    <source>
        <dbReference type="ARBA" id="ARBA00004305"/>
    </source>
</evidence>
<dbReference type="InterPro" id="IPR024079">
    <property type="entry name" value="MetalloPept_cat_dom_sf"/>
</dbReference>
<reference evidence="15" key="1">
    <citation type="submission" date="2022-03" db="EMBL/GenBank/DDBJ databases">
        <authorList>
            <person name="Legras J.-L."/>
            <person name="Devillers H."/>
            <person name="Grondin C."/>
        </authorList>
    </citation>
    <scope>NUCLEOTIDE SEQUENCE</scope>
    <source>
        <strain evidence="15">CLIB 1423</strain>
    </source>
</reference>
<keyword evidence="10" id="KW-0809">Transit peptide</keyword>
<comment type="caution">
    <text evidence="15">The sequence shown here is derived from an EMBL/GenBank/DDBJ whole genome shotgun (WGS) entry which is preliminary data.</text>
</comment>
<dbReference type="EC" id="3.4.24.59" evidence="4"/>
<evidence type="ECO:0000313" key="15">
    <source>
        <dbReference type="EMBL" id="CAH2351695.1"/>
    </source>
</evidence>
<evidence type="ECO:0000256" key="3">
    <source>
        <dbReference type="ARBA" id="ARBA00006040"/>
    </source>
</evidence>
<keyword evidence="12" id="KW-0496">Mitochondrion</keyword>
<evidence type="ECO:0000256" key="10">
    <source>
        <dbReference type="ARBA" id="ARBA00022946"/>
    </source>
</evidence>
<dbReference type="Proteomes" id="UP000837801">
    <property type="component" value="Unassembled WGS sequence"/>
</dbReference>
<accession>A0A9P0VWT9</accession>
<dbReference type="GO" id="GO:0006627">
    <property type="term" value="P:protein processing involved in protein targeting to mitochondrion"/>
    <property type="evidence" value="ECO:0007669"/>
    <property type="project" value="TreeGrafter"/>
</dbReference>
<evidence type="ECO:0000256" key="6">
    <source>
        <dbReference type="ARBA" id="ARBA00022670"/>
    </source>
</evidence>
<comment type="catalytic activity">
    <reaction evidence="1">
        <text>Release of an N-terminal octapeptide as second stage of processing of some proteins imported into the mitochondrion.</text>
        <dbReference type="EC" id="3.4.24.59"/>
    </reaction>
</comment>
<keyword evidence="16" id="KW-1185">Reference proteome</keyword>
<keyword evidence="7 13" id="KW-0479">Metal-binding</keyword>
<comment type="subcellular location">
    <subcellularLocation>
        <location evidence="2">Mitochondrion matrix</location>
    </subcellularLocation>
</comment>
<protein>
    <recommendedName>
        <fullName evidence="5">Mitochondrial intermediate peptidase</fullName>
        <ecNumber evidence="4">3.4.24.59</ecNumber>
    </recommendedName>
</protein>
<evidence type="ECO:0000256" key="1">
    <source>
        <dbReference type="ARBA" id="ARBA00000436"/>
    </source>
</evidence>
<dbReference type="GO" id="GO:0004222">
    <property type="term" value="F:metalloendopeptidase activity"/>
    <property type="evidence" value="ECO:0007669"/>
    <property type="project" value="UniProtKB-EC"/>
</dbReference>
<keyword evidence="11 13" id="KW-0482">Metalloprotease</keyword>
<dbReference type="GO" id="GO:0046872">
    <property type="term" value="F:metal ion binding"/>
    <property type="evidence" value="ECO:0007669"/>
    <property type="project" value="UniProtKB-UniRule"/>
</dbReference>
<dbReference type="AlphaFoldDB" id="A0A9P0VWT9"/>
<dbReference type="InterPro" id="IPR024077">
    <property type="entry name" value="Neurolysin/TOP_dom2"/>
</dbReference>
<dbReference type="CDD" id="cd06457">
    <property type="entry name" value="M3A_MIP"/>
    <property type="match status" value="1"/>
</dbReference>
<organism evidence="15 16">
    <name type="scientific">[Candida] railenensis</name>
    <dbReference type="NCBI Taxonomy" id="45579"/>
    <lineage>
        <taxon>Eukaryota</taxon>
        <taxon>Fungi</taxon>
        <taxon>Dikarya</taxon>
        <taxon>Ascomycota</taxon>
        <taxon>Saccharomycotina</taxon>
        <taxon>Pichiomycetes</taxon>
        <taxon>Debaryomycetaceae</taxon>
        <taxon>Kurtzmaniella</taxon>
    </lineage>
</organism>
<evidence type="ECO:0000256" key="7">
    <source>
        <dbReference type="ARBA" id="ARBA00022723"/>
    </source>
</evidence>
<dbReference type="InterPro" id="IPR045090">
    <property type="entry name" value="Pept_M3A_M3B"/>
</dbReference>
<evidence type="ECO:0000256" key="13">
    <source>
        <dbReference type="RuleBase" id="RU003435"/>
    </source>
</evidence>
<keyword evidence="9 13" id="KW-0862">Zinc</keyword>
<dbReference type="PANTHER" id="PTHR11804:SF79">
    <property type="entry name" value="MITOCHONDRIAL INTERMEDIATE PEPTIDASE"/>
    <property type="match status" value="1"/>
</dbReference>
<proteinExistence type="inferred from homology"/>
<sequence length="785" mass="90258">MISSLIPRTNKRYPTVIPSLITGVLPRKSSRLFVRFLATRSTSSPDKLRSLFDDPNFFKDFNNSLNTYKFDRKDDKFSSFFQEPKCGLFKNRYLTSPEGLTQFASESLEKANKIVDLLVEPNQSAESKLLFIRRIDQLSDTLCRVIDVAEFIRVVHTGGKWISSAQQTHESMFEFMNKLNTNVELYRNLVNILQDPEISAQLTDEELKVGDYLAKDFERSGIDLDSQTRDNFVNVTQEISLIGSNFNNGTQLLENYWCAVTSEEYASIPQHIKNQITRHLFKSGRIDSNHIPLTGEIPYSILTTCSNESLRKKIWISLHSSSEDQLHLLNGFLKYRSYLAAMLGYKSFSSYQLEHKMAKTPENVMSFLGNLQISLLKGGVMNELEELYKAKDIQHGSSYPSPSDLISSLKPWDRDYLLNILQTKHKQVISFSEISEYLSIGTVISGLNQLFTSIYNISLIPEPTQRGETWDYNQVRKLKVFDNTCENTLGYLYLDFWSPKVLPSHFTIVCSRQLNSGEQIENEVHLEDGYQLPVISLVCNFSNSNNTVFNRARPTLLSLDQVDTIFHEMGHAMHSMIGRTKLHNLAGTRCSTDFVELPSVLMEFFSKDVRVLSRIARHYETNETMPVEKFEKYHSQRVSLDDCETYIQSKMAMLDQVLHSEAMIQYIANGEEINSTKIYHELEGQLKVFADKWSTWHGKFPHLFSYGAVYYSYLLDRAIAEKVWIGLFKDDPWSRQAGEQYKESILKWGGTKDPWECLADALGDEELRKGDERAMEIIGKKAEKV</sequence>